<feature type="transmembrane region" description="Helical" evidence="1">
    <location>
        <begin position="42"/>
        <end position="62"/>
    </location>
</feature>
<dbReference type="InterPro" id="IPR008875">
    <property type="entry name" value="TraX"/>
</dbReference>
<feature type="transmembrane region" description="Helical" evidence="1">
    <location>
        <begin position="131"/>
        <end position="157"/>
    </location>
</feature>
<keyword evidence="1" id="KW-1133">Transmembrane helix</keyword>
<proteinExistence type="predicted"/>
<evidence type="ECO:0000313" key="3">
    <source>
        <dbReference type="Proteomes" id="UP001549106"/>
    </source>
</evidence>
<dbReference type="EMBL" id="JBEPMJ010000002">
    <property type="protein sequence ID" value="MET3749267.1"/>
    <property type="molecule type" value="Genomic_DNA"/>
</dbReference>
<comment type="caution">
    <text evidence="2">The sequence shown here is derived from an EMBL/GenBank/DDBJ whole genome shotgun (WGS) entry which is preliminary data.</text>
</comment>
<protein>
    <recommendedName>
        <fullName evidence="4">Conjugal transfer protein TraX</fullName>
    </recommendedName>
</protein>
<feature type="transmembrane region" description="Helical" evidence="1">
    <location>
        <begin position="20"/>
        <end position="36"/>
    </location>
</feature>
<keyword evidence="1" id="KW-0812">Transmembrane</keyword>
<dbReference type="RefSeq" id="WP_257463812.1">
    <property type="nucleotide sequence ID" value="NZ_BAABXP010000003.1"/>
</dbReference>
<organism evidence="2 3">
    <name type="scientific">Blautia caecimuris</name>
    <dbReference type="NCBI Taxonomy" id="1796615"/>
    <lineage>
        <taxon>Bacteria</taxon>
        <taxon>Bacillati</taxon>
        <taxon>Bacillota</taxon>
        <taxon>Clostridia</taxon>
        <taxon>Lachnospirales</taxon>
        <taxon>Lachnospiraceae</taxon>
        <taxon>Blautia</taxon>
    </lineage>
</organism>
<evidence type="ECO:0000313" key="2">
    <source>
        <dbReference type="EMBL" id="MET3749267.1"/>
    </source>
</evidence>
<feature type="transmembrane region" description="Helical" evidence="1">
    <location>
        <begin position="193"/>
        <end position="216"/>
    </location>
</feature>
<evidence type="ECO:0008006" key="4">
    <source>
        <dbReference type="Google" id="ProtNLM"/>
    </source>
</evidence>
<feature type="transmembrane region" description="Helical" evidence="1">
    <location>
        <begin position="231"/>
        <end position="250"/>
    </location>
</feature>
<name>A0ABV2M182_9FIRM</name>
<feature type="transmembrane region" description="Helical" evidence="1">
    <location>
        <begin position="98"/>
        <end position="119"/>
    </location>
</feature>
<accession>A0ABV2M182</accession>
<dbReference type="Pfam" id="PF05857">
    <property type="entry name" value="TraX"/>
    <property type="match status" value="1"/>
</dbReference>
<sequence length="252" mass="28472">MTDSRNLTEKRGMNRDTIKYIAMITMLLNHVSFIFLEPGTVLAEILTAVGYFTAPVMCYFLVEGMTYTRSPKKYGQRLLLFAVISELPYCLAMTGEGIIGFAGMDMLFTLFLCFLIIKAMREIINPLSRNLALAGLILLSLFCDWAVLAPAFTILFVNAGRDHRKLKRAFLTGTLVFGAFNFLGGFGRFSMDINILCTILSMAGPAAAGICILRFYNGKRAETHRNFSKWFFYWFYPVHLLILGLVRVLLFV</sequence>
<gene>
    <name evidence="2" type="ORF">ABID24_000490</name>
</gene>
<dbReference type="Proteomes" id="UP001549106">
    <property type="component" value="Unassembled WGS sequence"/>
</dbReference>
<keyword evidence="3" id="KW-1185">Reference proteome</keyword>
<feature type="transmembrane region" description="Helical" evidence="1">
    <location>
        <begin position="169"/>
        <end position="186"/>
    </location>
</feature>
<keyword evidence="1" id="KW-0472">Membrane</keyword>
<evidence type="ECO:0000256" key="1">
    <source>
        <dbReference type="SAM" id="Phobius"/>
    </source>
</evidence>
<reference evidence="2 3" key="1">
    <citation type="submission" date="2024-06" db="EMBL/GenBank/DDBJ databases">
        <title>Genomic Encyclopedia of Type Strains, Phase IV (KMG-IV): sequencing the most valuable type-strain genomes for metagenomic binning, comparative biology and taxonomic classification.</title>
        <authorList>
            <person name="Goeker M."/>
        </authorList>
    </citation>
    <scope>NUCLEOTIDE SEQUENCE [LARGE SCALE GENOMIC DNA]</scope>
    <source>
        <strain evidence="2 3">DSM 29492</strain>
    </source>
</reference>